<feature type="transmembrane region" description="Helical" evidence="7">
    <location>
        <begin position="103"/>
        <end position="121"/>
    </location>
</feature>
<comment type="similarity">
    <text evidence="7">Belongs to the DHHC palmitoyltransferase family.</text>
</comment>
<keyword evidence="4 7" id="KW-1133">Transmembrane helix</keyword>
<dbReference type="EMBL" id="JBGFUD010000667">
    <property type="protein sequence ID" value="MFH4975001.1"/>
    <property type="molecule type" value="Genomic_DNA"/>
</dbReference>
<dbReference type="GO" id="GO:0019706">
    <property type="term" value="F:protein-cysteine S-palmitoyltransferase activity"/>
    <property type="evidence" value="ECO:0007669"/>
    <property type="project" value="UniProtKB-EC"/>
</dbReference>
<comment type="domain">
    <text evidence="7">The DHHC domain is required for palmitoyltransferase activity.</text>
</comment>
<dbReference type="EC" id="2.3.1.225" evidence="7"/>
<reference evidence="9 10" key="1">
    <citation type="submission" date="2024-08" db="EMBL/GenBank/DDBJ databases">
        <title>Gnathostoma spinigerum genome.</title>
        <authorList>
            <person name="Gonzalez-Bertolin B."/>
            <person name="Monzon S."/>
            <person name="Zaballos A."/>
            <person name="Jimenez P."/>
            <person name="Dekumyoy P."/>
            <person name="Varona S."/>
            <person name="Cuesta I."/>
            <person name="Sumanam S."/>
            <person name="Adisakwattana P."/>
            <person name="Gasser R.B."/>
            <person name="Hernandez-Gonzalez A."/>
            <person name="Young N.D."/>
            <person name="Perteguer M.J."/>
        </authorList>
    </citation>
    <scope>NUCLEOTIDE SEQUENCE [LARGE SCALE GENOMIC DNA]</scope>
    <source>
        <strain evidence="9">AL3</strain>
        <tissue evidence="9">Liver</tissue>
    </source>
</reference>
<dbReference type="PANTHER" id="PTHR12246">
    <property type="entry name" value="PALMITOYLTRANSFERASE ZDHHC16"/>
    <property type="match status" value="1"/>
</dbReference>
<evidence type="ECO:0000256" key="5">
    <source>
        <dbReference type="ARBA" id="ARBA00023136"/>
    </source>
</evidence>
<dbReference type="Proteomes" id="UP001608902">
    <property type="component" value="Unassembled WGS sequence"/>
</dbReference>
<organism evidence="9 10">
    <name type="scientific">Gnathostoma spinigerum</name>
    <dbReference type="NCBI Taxonomy" id="75299"/>
    <lineage>
        <taxon>Eukaryota</taxon>
        <taxon>Metazoa</taxon>
        <taxon>Ecdysozoa</taxon>
        <taxon>Nematoda</taxon>
        <taxon>Chromadorea</taxon>
        <taxon>Rhabditida</taxon>
        <taxon>Spirurina</taxon>
        <taxon>Gnathostomatomorpha</taxon>
        <taxon>Gnathostomatoidea</taxon>
        <taxon>Gnathostomatidae</taxon>
        <taxon>Gnathostoma</taxon>
    </lineage>
</organism>
<evidence type="ECO:0000313" key="9">
    <source>
        <dbReference type="EMBL" id="MFH4975001.1"/>
    </source>
</evidence>
<keyword evidence="10" id="KW-1185">Reference proteome</keyword>
<evidence type="ECO:0000313" key="10">
    <source>
        <dbReference type="Proteomes" id="UP001608902"/>
    </source>
</evidence>
<feature type="transmembrane region" description="Helical" evidence="7">
    <location>
        <begin position="69"/>
        <end position="91"/>
    </location>
</feature>
<evidence type="ECO:0000256" key="2">
    <source>
        <dbReference type="ARBA" id="ARBA00022679"/>
    </source>
</evidence>
<name>A0ABD6E762_9BILA</name>
<comment type="subcellular location">
    <subcellularLocation>
        <location evidence="1">Membrane</location>
        <topology evidence="1">Multi-pass membrane protein</topology>
    </subcellularLocation>
</comment>
<dbReference type="PROSITE" id="PS50216">
    <property type="entry name" value="DHHC"/>
    <property type="match status" value="1"/>
</dbReference>
<keyword evidence="2 7" id="KW-0808">Transferase</keyword>
<evidence type="ECO:0000259" key="8">
    <source>
        <dbReference type="Pfam" id="PF01529"/>
    </source>
</evidence>
<dbReference type="GO" id="GO:0016020">
    <property type="term" value="C:membrane"/>
    <property type="evidence" value="ECO:0007669"/>
    <property type="project" value="UniProtKB-SubCell"/>
</dbReference>
<dbReference type="AlphaFoldDB" id="A0ABD6E762"/>
<evidence type="ECO:0000256" key="4">
    <source>
        <dbReference type="ARBA" id="ARBA00022989"/>
    </source>
</evidence>
<keyword evidence="5 7" id="KW-0472">Membrane</keyword>
<sequence length="446" mass="51399">MEEEKKVLRRKNIDSQIVLPSTSNGCVTCESSYQENSDGGTSSIIEAPDWEIIAESTDYEYEEKYRRRLLHFGPVLAMALTFVIGSCATYLHLLWWPITSPSGFLHLSLFLFFNYCVYVNLTRSAIIGPGYVPFGWRPVNKKDEVRLQYCRTCKSFKAPRSHHCTRCGRCVMKMDHHCPWINNCVGHRNHAFFVRFLVSAVIGSFHASIIIAFSVYHAFFRTYYLLHRTENESLIVLDIYSLLIALIVFGLSLGVIVAVGVLMGLQLWGIFKNQTGIEEYIVEKANSYHLGGTDFIYPYDLGWKRNFCEVLGSWSGIPKGNGIWWPVKASATQFSLSEEQLFQKKVKWERAQRVEITEDFPSDFPRLLSFFIERPCTFLRQAWGADGKRVYVKKGQLWNVTSSSKYWLYGTRIFNEEKVGEQQEPVSAEIERGWFPRACAEDSDFI</sequence>
<comment type="caution">
    <text evidence="9">The sequence shown here is derived from an EMBL/GenBank/DDBJ whole genome shotgun (WGS) entry which is preliminary data.</text>
</comment>
<gene>
    <name evidence="9" type="ORF">AB6A40_001710</name>
</gene>
<dbReference type="Pfam" id="PF01529">
    <property type="entry name" value="DHHC"/>
    <property type="match status" value="1"/>
</dbReference>
<evidence type="ECO:0000256" key="7">
    <source>
        <dbReference type="RuleBase" id="RU079119"/>
    </source>
</evidence>
<evidence type="ECO:0000256" key="1">
    <source>
        <dbReference type="ARBA" id="ARBA00004141"/>
    </source>
</evidence>
<dbReference type="InterPro" id="IPR001594">
    <property type="entry name" value="Palmitoyltrfase_DHHC"/>
</dbReference>
<keyword evidence="6 7" id="KW-0012">Acyltransferase</keyword>
<keyword evidence="3 7" id="KW-0812">Transmembrane</keyword>
<feature type="transmembrane region" description="Helical" evidence="7">
    <location>
        <begin position="239"/>
        <end position="265"/>
    </location>
</feature>
<proteinExistence type="inferred from homology"/>
<evidence type="ECO:0000256" key="6">
    <source>
        <dbReference type="ARBA" id="ARBA00023315"/>
    </source>
</evidence>
<evidence type="ECO:0000256" key="3">
    <source>
        <dbReference type="ARBA" id="ARBA00022692"/>
    </source>
</evidence>
<accession>A0ABD6E762</accession>
<comment type="catalytic activity">
    <reaction evidence="7">
        <text>L-cysteinyl-[protein] + hexadecanoyl-CoA = S-hexadecanoyl-L-cysteinyl-[protein] + CoA</text>
        <dbReference type="Rhea" id="RHEA:36683"/>
        <dbReference type="Rhea" id="RHEA-COMP:10131"/>
        <dbReference type="Rhea" id="RHEA-COMP:11032"/>
        <dbReference type="ChEBI" id="CHEBI:29950"/>
        <dbReference type="ChEBI" id="CHEBI:57287"/>
        <dbReference type="ChEBI" id="CHEBI:57379"/>
        <dbReference type="ChEBI" id="CHEBI:74151"/>
        <dbReference type="EC" id="2.3.1.225"/>
    </reaction>
</comment>
<dbReference type="InterPro" id="IPR039859">
    <property type="entry name" value="PFA4/ZDH16/20/ERF2-like"/>
</dbReference>
<feature type="transmembrane region" description="Helical" evidence="7">
    <location>
        <begin position="196"/>
        <end position="219"/>
    </location>
</feature>
<feature type="domain" description="Palmitoyltransferase DHHC" evidence="8">
    <location>
        <begin position="146"/>
        <end position="280"/>
    </location>
</feature>
<protein>
    <recommendedName>
        <fullName evidence="7">Palmitoyltransferase</fullName>
        <ecNumber evidence="7">2.3.1.225</ecNumber>
    </recommendedName>
</protein>